<organism evidence="2 3">
    <name type="scientific">Pseudomonas fluorescens</name>
    <dbReference type="NCBI Taxonomy" id="294"/>
    <lineage>
        <taxon>Bacteria</taxon>
        <taxon>Pseudomonadati</taxon>
        <taxon>Pseudomonadota</taxon>
        <taxon>Gammaproteobacteria</taxon>
        <taxon>Pseudomonadales</taxon>
        <taxon>Pseudomonadaceae</taxon>
        <taxon>Pseudomonas</taxon>
    </lineage>
</organism>
<accession>A0A5E7LDP5</accession>
<dbReference type="Proteomes" id="UP000377224">
    <property type="component" value="Unassembled WGS sequence"/>
</dbReference>
<evidence type="ECO:0000313" key="2">
    <source>
        <dbReference type="EMBL" id="VVP10343.1"/>
    </source>
</evidence>
<name>A0A5E7LDP5_PSEFL</name>
<reference evidence="2 3" key="1">
    <citation type="submission" date="2019-09" db="EMBL/GenBank/DDBJ databases">
        <authorList>
            <person name="Chandra G."/>
            <person name="Truman W A."/>
        </authorList>
    </citation>
    <scope>NUCLEOTIDE SEQUENCE [LARGE SCALE GENOMIC DNA]</scope>
    <source>
        <strain evidence="2">PS896</strain>
    </source>
</reference>
<keyword evidence="1" id="KW-1133">Transmembrane helix</keyword>
<evidence type="ECO:0000256" key="1">
    <source>
        <dbReference type="SAM" id="Phobius"/>
    </source>
</evidence>
<keyword evidence="1" id="KW-0812">Transmembrane</keyword>
<evidence type="ECO:0008006" key="4">
    <source>
        <dbReference type="Google" id="ProtNLM"/>
    </source>
</evidence>
<dbReference type="EMBL" id="CABVIN010000004">
    <property type="protein sequence ID" value="VVP10343.1"/>
    <property type="molecule type" value="Genomic_DNA"/>
</dbReference>
<feature type="transmembrane region" description="Helical" evidence="1">
    <location>
        <begin position="205"/>
        <end position="228"/>
    </location>
</feature>
<feature type="transmembrane region" description="Helical" evidence="1">
    <location>
        <begin position="355"/>
        <end position="377"/>
    </location>
</feature>
<sequence length="518" mass="59708">MRLSDATVVIRPRTTWEAMDLGVLMSQRHRRLLMSSWAIVTLPLFALLSLLLWDSPSLAVLIFWWLKPVYERLPLYILSKALFGETPTLKQALREWPRLLRPQLLASLTWRRLSLSRSFSMPVMQLEGLDGTARQQRLQVLLQRNAGAAQWLTIIGVHLETALWIGLMVLFYMLLPQQIETDWDWQTLILSADHHWRWLEHLTNAFYALILVLWEPIYVACGFSLYLNRRTQLEAWDIELVFRRLRQRLNNGALGLLLVICLLLPNLQPAWAAETTNTDDAPSAPRLLNQPLTSQASHDSIKALLEQAPFKNKESVTRYRFGDDPAAPATENKPGEAPQWLKTLLGWLDGQHFNVLAKVIEVLLWATLIAALGWLIWRYREFLRTFVSRQPSLPTRIKRPLPQQAFGLDLNRETLPGDIAGSAEQLWLSDPRAALGLLYRGLLSQLVHDFALTLKPADTENQVLARIEQLQRPELLLYSHSLTRHWQNMAYGHRIPPAHLQQELCSGWRALFDQEMAR</sequence>
<proteinExistence type="predicted"/>
<protein>
    <recommendedName>
        <fullName evidence="4">DUF4129 domain-containing protein</fullName>
    </recommendedName>
</protein>
<keyword evidence="1" id="KW-0472">Membrane</keyword>
<dbReference type="AlphaFoldDB" id="A0A5E7LDP5"/>
<feature type="transmembrane region" description="Helical" evidence="1">
    <location>
        <begin position="249"/>
        <end position="267"/>
    </location>
</feature>
<gene>
    <name evidence="2" type="ORF">PS896_03304</name>
</gene>
<dbReference type="RefSeq" id="WP_150647914.1">
    <property type="nucleotide sequence ID" value="NZ_CABVIN010000004.1"/>
</dbReference>
<evidence type="ECO:0000313" key="3">
    <source>
        <dbReference type="Proteomes" id="UP000377224"/>
    </source>
</evidence>
<feature type="transmembrane region" description="Helical" evidence="1">
    <location>
        <begin position="151"/>
        <end position="175"/>
    </location>
</feature>